<dbReference type="AlphaFoldDB" id="A0AAE7TI61"/>
<dbReference type="SMART" id="SM00421">
    <property type="entry name" value="HTH_LUXR"/>
    <property type="match status" value="1"/>
</dbReference>
<keyword evidence="2" id="KW-0238">DNA-binding</keyword>
<evidence type="ECO:0000259" key="4">
    <source>
        <dbReference type="SMART" id="SM00421"/>
    </source>
</evidence>
<feature type="domain" description="HTH luxR-type" evidence="4">
    <location>
        <begin position="307"/>
        <end position="364"/>
    </location>
</feature>
<dbReference type="Proteomes" id="UP000594015">
    <property type="component" value="Chromosome"/>
</dbReference>
<dbReference type="SUPFAM" id="SSF46894">
    <property type="entry name" value="C-terminal effector domain of the bipartite response regulators"/>
    <property type="match status" value="1"/>
</dbReference>
<name>A0AAE7TI61_9BRAD</name>
<dbReference type="InterPro" id="IPR000792">
    <property type="entry name" value="Tscrpt_reg_LuxR_C"/>
</dbReference>
<keyword evidence="1" id="KW-0805">Transcription regulation</keyword>
<dbReference type="PANTHER" id="PTHR44688">
    <property type="entry name" value="DNA-BINDING TRANSCRIPTIONAL ACTIVATOR DEVR_DOSR"/>
    <property type="match status" value="1"/>
</dbReference>
<reference evidence="5 6" key="1">
    <citation type="submission" date="2018-06" db="EMBL/GenBank/DDBJ databases">
        <title>Comparative genomics of Bradyrhizobium nodulating Arachidis hypogaea.</title>
        <authorList>
            <person name="Li Y."/>
        </authorList>
    </citation>
    <scope>NUCLEOTIDE SEQUENCE [LARGE SCALE GENOMIC DNA]</scope>
    <source>
        <strain evidence="5 6">CCBAU 051107</strain>
    </source>
</reference>
<dbReference type="EMBL" id="CP030050">
    <property type="protein sequence ID" value="QOZ68964.1"/>
    <property type="molecule type" value="Genomic_DNA"/>
</dbReference>
<dbReference type="GO" id="GO:0006355">
    <property type="term" value="P:regulation of DNA-templated transcription"/>
    <property type="evidence" value="ECO:0007669"/>
    <property type="project" value="InterPro"/>
</dbReference>
<dbReference type="PRINTS" id="PR00038">
    <property type="entry name" value="HTHLUXR"/>
</dbReference>
<dbReference type="Gene3D" id="1.10.10.10">
    <property type="entry name" value="Winged helix-like DNA-binding domain superfamily/Winged helix DNA-binding domain"/>
    <property type="match status" value="1"/>
</dbReference>
<dbReference type="InterPro" id="IPR035965">
    <property type="entry name" value="PAS-like_dom_sf"/>
</dbReference>
<dbReference type="RefSeq" id="WP_092216190.1">
    <property type="nucleotide sequence ID" value="NZ_CP030050.1"/>
</dbReference>
<accession>A0AAE7TI61</accession>
<evidence type="ECO:0000256" key="2">
    <source>
        <dbReference type="ARBA" id="ARBA00023125"/>
    </source>
</evidence>
<dbReference type="GO" id="GO:0003677">
    <property type="term" value="F:DNA binding"/>
    <property type="evidence" value="ECO:0007669"/>
    <property type="project" value="UniProtKB-KW"/>
</dbReference>
<dbReference type="InterPro" id="IPR016032">
    <property type="entry name" value="Sig_transdc_resp-reg_C-effctor"/>
</dbReference>
<dbReference type="SUPFAM" id="SSF55785">
    <property type="entry name" value="PYP-like sensor domain (PAS domain)"/>
    <property type="match status" value="1"/>
</dbReference>
<evidence type="ECO:0000256" key="3">
    <source>
        <dbReference type="ARBA" id="ARBA00023163"/>
    </source>
</evidence>
<dbReference type="KEGG" id="barh:WN72_23540"/>
<evidence type="ECO:0000313" key="6">
    <source>
        <dbReference type="Proteomes" id="UP000594015"/>
    </source>
</evidence>
<evidence type="ECO:0000256" key="1">
    <source>
        <dbReference type="ARBA" id="ARBA00023015"/>
    </source>
</evidence>
<proteinExistence type="predicted"/>
<keyword evidence="3" id="KW-0804">Transcription</keyword>
<dbReference type="PANTHER" id="PTHR44688:SF16">
    <property type="entry name" value="DNA-BINDING TRANSCRIPTIONAL ACTIVATOR DEVR_DOSR"/>
    <property type="match status" value="1"/>
</dbReference>
<sequence>MNFSSDKIEKVLDLIYDAAAENVLWPHVLTAIADLTRSEGGILFGQSLTAERVYFDFNGRLNEECNRVYQQRHMQNPWSQYMENQPVGRLVLSDEAISLGELQTSAFYDEVLRPQEIGHNGMMALAARDDFRAAFNMCRSARLGPFDPDEQQLLEWLAPHLCRSVTLGFRIDGYLAMQQAAFNVLDRLADGVAVLDRKARVLFANGAARRMAEEGVLRLHQSVGTYSPAHSQRLSELIRVALQGGAGGAMSLPRNSDGRLLTVLVAAIRSKDLGRLSDAGVKDAAVLLFIIDPANRRSIPLGQIMDAYGLTHAEARVALAASSGNTVLETAQSLKLSPNTIKTHLRRVFAKTGTGRQAELAGLIAAIGSVRIGEADQGQ</sequence>
<dbReference type="InterPro" id="IPR036388">
    <property type="entry name" value="WH-like_DNA-bd_sf"/>
</dbReference>
<organism evidence="5 6">
    <name type="scientific">Bradyrhizobium arachidis</name>
    <dbReference type="NCBI Taxonomy" id="858423"/>
    <lineage>
        <taxon>Bacteria</taxon>
        <taxon>Pseudomonadati</taxon>
        <taxon>Pseudomonadota</taxon>
        <taxon>Alphaproteobacteria</taxon>
        <taxon>Hyphomicrobiales</taxon>
        <taxon>Nitrobacteraceae</taxon>
        <taxon>Bradyrhizobium</taxon>
    </lineage>
</organism>
<protein>
    <recommendedName>
        <fullName evidence="4">HTH luxR-type domain-containing protein</fullName>
    </recommendedName>
</protein>
<evidence type="ECO:0000313" key="5">
    <source>
        <dbReference type="EMBL" id="QOZ68964.1"/>
    </source>
</evidence>
<gene>
    <name evidence="5" type="ORF">WN72_23540</name>
</gene>
<dbReference type="Pfam" id="PF00196">
    <property type="entry name" value="GerE"/>
    <property type="match status" value="1"/>
</dbReference>